<keyword evidence="2" id="KW-1185">Reference proteome</keyword>
<dbReference type="Proteomes" id="UP001501470">
    <property type="component" value="Unassembled WGS sequence"/>
</dbReference>
<accession>A0ABN1ZJB7</accession>
<sequence>MYRTAGVVAADGMLLLVAVLSVLLGNGAVVALRDGTFAETGQVPRC</sequence>
<reference evidence="1 2" key="1">
    <citation type="journal article" date="2019" name="Int. J. Syst. Evol. Microbiol.">
        <title>The Global Catalogue of Microorganisms (GCM) 10K type strain sequencing project: providing services to taxonomists for standard genome sequencing and annotation.</title>
        <authorList>
            <consortium name="The Broad Institute Genomics Platform"/>
            <consortium name="The Broad Institute Genome Sequencing Center for Infectious Disease"/>
            <person name="Wu L."/>
            <person name="Ma J."/>
        </authorList>
    </citation>
    <scope>NUCLEOTIDE SEQUENCE [LARGE SCALE GENOMIC DNA]</scope>
    <source>
        <strain evidence="1 2">JCM 15933</strain>
    </source>
</reference>
<evidence type="ECO:0000313" key="2">
    <source>
        <dbReference type="Proteomes" id="UP001501470"/>
    </source>
</evidence>
<evidence type="ECO:0000313" key="1">
    <source>
        <dbReference type="EMBL" id="GAA1499969.1"/>
    </source>
</evidence>
<comment type="caution">
    <text evidence="1">The sequence shown here is derived from an EMBL/GenBank/DDBJ whole genome shotgun (WGS) entry which is preliminary data.</text>
</comment>
<dbReference type="EMBL" id="BAAAQD010000001">
    <property type="protein sequence ID" value="GAA1499969.1"/>
    <property type="molecule type" value="Genomic_DNA"/>
</dbReference>
<name>A0ABN1ZJB7_9ACTN</name>
<gene>
    <name evidence="1" type="ORF">GCM10009827_004370</name>
</gene>
<protein>
    <submittedName>
        <fullName evidence="1">Uncharacterized protein</fullName>
    </submittedName>
</protein>
<proteinExistence type="predicted"/>
<organism evidence="1 2">
    <name type="scientific">Dactylosporangium maewongense</name>
    <dbReference type="NCBI Taxonomy" id="634393"/>
    <lineage>
        <taxon>Bacteria</taxon>
        <taxon>Bacillati</taxon>
        <taxon>Actinomycetota</taxon>
        <taxon>Actinomycetes</taxon>
        <taxon>Micromonosporales</taxon>
        <taxon>Micromonosporaceae</taxon>
        <taxon>Dactylosporangium</taxon>
    </lineage>
</organism>